<keyword evidence="2" id="KW-1185">Reference proteome</keyword>
<evidence type="ECO:0000256" key="1">
    <source>
        <dbReference type="ARBA" id="ARBA00022729"/>
    </source>
</evidence>
<protein>
    <submittedName>
        <fullName evidence="3">TPD1 protein homolog 1-like</fullName>
    </submittedName>
</protein>
<dbReference type="PANTHER" id="PTHR33184">
    <property type="entry name" value="PROTEIN TAPETUM DETERMINANT 1-LIKE-RELATED"/>
    <property type="match status" value="1"/>
</dbReference>
<evidence type="ECO:0000313" key="2">
    <source>
        <dbReference type="Proteomes" id="UP000813463"/>
    </source>
</evidence>
<evidence type="ECO:0000313" key="3">
    <source>
        <dbReference type="RefSeq" id="XP_056688139.1"/>
    </source>
</evidence>
<gene>
    <name evidence="3" type="primary">LOC130463118</name>
</gene>
<dbReference type="Proteomes" id="UP000813463">
    <property type="component" value="Chromosome 6"/>
</dbReference>
<keyword evidence="1" id="KW-0732">Signal</keyword>
<reference evidence="3" key="2">
    <citation type="submission" date="2025-08" db="UniProtKB">
        <authorList>
            <consortium name="RefSeq"/>
        </authorList>
    </citation>
    <scope>IDENTIFICATION</scope>
    <source>
        <tissue evidence="3">Leaf</tissue>
    </source>
</reference>
<dbReference type="PANTHER" id="PTHR33184:SF67">
    <property type="entry name" value="PROTEIN TAPETUM DETERMINANT 1"/>
    <property type="match status" value="1"/>
</dbReference>
<dbReference type="Pfam" id="PF24068">
    <property type="entry name" value="TPD1_C"/>
    <property type="match status" value="1"/>
</dbReference>
<dbReference type="GeneID" id="130463118"/>
<accession>A0ABM3QXP7</accession>
<reference evidence="2" key="1">
    <citation type="journal article" date="2021" name="Nat. Commun.">
        <title>Genomic analyses provide insights into spinach domestication and the genetic basis of agronomic traits.</title>
        <authorList>
            <person name="Cai X."/>
            <person name="Sun X."/>
            <person name="Xu C."/>
            <person name="Sun H."/>
            <person name="Wang X."/>
            <person name="Ge C."/>
            <person name="Zhang Z."/>
            <person name="Wang Q."/>
            <person name="Fei Z."/>
            <person name="Jiao C."/>
            <person name="Wang Q."/>
        </authorList>
    </citation>
    <scope>NUCLEOTIDE SEQUENCE [LARGE SCALE GENOMIC DNA]</scope>
    <source>
        <strain evidence="2">cv. Varoflay</strain>
    </source>
</reference>
<dbReference type="InterPro" id="IPR040361">
    <property type="entry name" value="TPD1"/>
</dbReference>
<organism evidence="2 3">
    <name type="scientific">Spinacia oleracea</name>
    <name type="common">Spinach</name>
    <dbReference type="NCBI Taxonomy" id="3562"/>
    <lineage>
        <taxon>Eukaryota</taxon>
        <taxon>Viridiplantae</taxon>
        <taxon>Streptophyta</taxon>
        <taxon>Embryophyta</taxon>
        <taxon>Tracheophyta</taxon>
        <taxon>Spermatophyta</taxon>
        <taxon>Magnoliopsida</taxon>
        <taxon>eudicotyledons</taxon>
        <taxon>Gunneridae</taxon>
        <taxon>Pentapetalae</taxon>
        <taxon>Caryophyllales</taxon>
        <taxon>Chenopodiaceae</taxon>
        <taxon>Chenopodioideae</taxon>
        <taxon>Anserineae</taxon>
        <taxon>Spinacia</taxon>
    </lineage>
</organism>
<dbReference type="RefSeq" id="XP_056688139.1">
    <property type="nucleotide sequence ID" value="XM_056832161.1"/>
</dbReference>
<sequence length="200" mass="22396">MVPWDAPTFAGLELTRSPIGRWKSVSYFLVNEAVGLTDEVLTFSGNIAHDPETWLDFPVEDDEDCEAPKSIDKRTRIWDDTNKFSKVDLIINQAPGAPLPSGIPTYSVGIVNVCASGCAISQIHLCYGWFSSAFPIGPMIFKRIRFNDCVINAGRTLHSGQSFKFQYANICSYPLSISSMSCLLIIRYYYTISHLLAYFE</sequence>
<name>A0ABM3QXP7_SPIOL</name>
<proteinExistence type="predicted"/>